<dbReference type="PANTHER" id="PTHR30137:SF6">
    <property type="entry name" value="LUCIFERASE-LIKE MONOOXYGENASE"/>
    <property type="match status" value="1"/>
</dbReference>
<dbReference type="KEGG" id="auh:AWM75_02675"/>
<evidence type="ECO:0000259" key="2">
    <source>
        <dbReference type="Pfam" id="PF00296"/>
    </source>
</evidence>
<reference evidence="3 4" key="1">
    <citation type="journal article" date="2016" name="Genome Announc.">
        <title>Complete Genome Sequences of Aerococcus christensenii CCUG 28831T, Aerococcus sanguinicola CCUG 43001T, Aerococcus urinae CCUG 36881T, Aerococcus urinaeequi CCUG 28094T, Aerococcus urinaehominis CCUG 42038 BT, and Aerococcus viridans CCUG 4311T.</title>
        <authorList>
            <person name="Carkaci D."/>
            <person name="Dargis R."/>
            <person name="Nielsen X.C."/>
            <person name="Skovgaard O."/>
            <person name="Fuursted K."/>
            <person name="Christensen J.J."/>
        </authorList>
    </citation>
    <scope>NUCLEOTIDE SEQUENCE [LARGE SCALE GENOMIC DNA]</scope>
    <source>
        <strain evidence="3 4">CCUG42038B</strain>
    </source>
</reference>
<dbReference type="AlphaFoldDB" id="A0A0X8FKL7"/>
<dbReference type="InterPro" id="IPR019949">
    <property type="entry name" value="CmoO-like"/>
</dbReference>
<dbReference type="CDD" id="cd00347">
    <property type="entry name" value="Flavin_utilizing_monoxygenases"/>
    <property type="match status" value="1"/>
</dbReference>
<dbReference type="InterPro" id="IPR011251">
    <property type="entry name" value="Luciferase-like_dom"/>
</dbReference>
<dbReference type="SUPFAM" id="SSF51679">
    <property type="entry name" value="Bacterial luciferase-like"/>
    <property type="match status" value="1"/>
</dbReference>
<comment type="similarity">
    <text evidence="1">To bacterial alkanal monooxygenase alpha and beta chains.</text>
</comment>
<gene>
    <name evidence="3" type="ORF">AWM75_02675</name>
</gene>
<proteinExistence type="predicted"/>
<dbReference type="RefSeq" id="WP_067977911.1">
    <property type="nucleotide sequence ID" value="NZ_CP014163.1"/>
</dbReference>
<organism evidence="3 4">
    <name type="scientific">Aerococcus urinaehominis</name>
    <dbReference type="NCBI Taxonomy" id="128944"/>
    <lineage>
        <taxon>Bacteria</taxon>
        <taxon>Bacillati</taxon>
        <taxon>Bacillota</taxon>
        <taxon>Bacilli</taxon>
        <taxon>Lactobacillales</taxon>
        <taxon>Aerococcaceae</taxon>
        <taxon>Aerococcus</taxon>
    </lineage>
</organism>
<dbReference type="GO" id="GO:0005829">
    <property type="term" value="C:cytosol"/>
    <property type="evidence" value="ECO:0007669"/>
    <property type="project" value="TreeGrafter"/>
</dbReference>
<dbReference type="Gene3D" id="3.20.20.30">
    <property type="entry name" value="Luciferase-like domain"/>
    <property type="match status" value="1"/>
</dbReference>
<dbReference type="EMBL" id="CP014163">
    <property type="protein sequence ID" value="AMB98967.1"/>
    <property type="molecule type" value="Genomic_DNA"/>
</dbReference>
<protein>
    <recommendedName>
        <fullName evidence="2">Luciferase-like domain-containing protein</fullName>
    </recommendedName>
</protein>
<reference evidence="4" key="2">
    <citation type="submission" date="2016-01" db="EMBL/GenBank/DDBJ databases">
        <title>Six Aerococcus type strain genome sequencing and assembly using PacBio and Illumina Hiseq.</title>
        <authorList>
            <person name="Carkaci D."/>
            <person name="Dargis R."/>
            <person name="Nielsen X.C."/>
            <person name="Skovgaard O."/>
            <person name="Fuursted K."/>
            <person name="Christensen J.J."/>
        </authorList>
    </citation>
    <scope>NUCLEOTIDE SEQUENCE [LARGE SCALE GENOMIC DNA]</scope>
    <source>
        <strain evidence="4">CCUG42038B</strain>
    </source>
</reference>
<evidence type="ECO:0000313" key="3">
    <source>
        <dbReference type="EMBL" id="AMB98967.1"/>
    </source>
</evidence>
<dbReference type="PANTHER" id="PTHR30137">
    <property type="entry name" value="LUCIFERASE-LIKE MONOOXYGENASE"/>
    <property type="match status" value="1"/>
</dbReference>
<evidence type="ECO:0000313" key="4">
    <source>
        <dbReference type="Proteomes" id="UP000062260"/>
    </source>
</evidence>
<dbReference type="Pfam" id="PF00296">
    <property type="entry name" value="Bac_luciferase"/>
    <property type="match status" value="1"/>
</dbReference>
<dbReference type="InterPro" id="IPR050766">
    <property type="entry name" value="Bact_Lucif_Oxidored"/>
</dbReference>
<keyword evidence="4" id="KW-1185">Reference proteome</keyword>
<dbReference type="NCBIfam" id="TIGR03558">
    <property type="entry name" value="oxido_grp_1"/>
    <property type="match status" value="1"/>
</dbReference>
<evidence type="ECO:0000256" key="1">
    <source>
        <dbReference type="ARBA" id="ARBA00007789"/>
    </source>
</evidence>
<sequence length="337" mass="37783">MSSKIGILDFIPRDKYTSDFEAFQNTIKLAQHADELGLQRYWVAEHHNTPSILGNSPLILMARLASITKEIKVGAGGVMLDNTSPYQLAENMKTFSAILPGRIEMGVGHSTPTELEAQDELGLNIRHNLDYEAELRQLVAYSDANFALNGQRNASPIAMPVIHEDSMPLYLLSASAKRAQFCGEMGLGFNFGLFLNNNLDEAKQAIQIYRDYFRPSIFLSQPEATLSLFAVSAYNEDLIPILEHALDYWLMAFLTDKRSVYSLLSPDDAADYPFSKEEQAFVADFTYRKVVGDPLTIEKQLKALMTETKCDNFLIGNMLSTLPARRNLLEILAQIKL</sequence>
<dbReference type="OrthoDB" id="9780518at2"/>
<dbReference type="InterPro" id="IPR036661">
    <property type="entry name" value="Luciferase-like_sf"/>
</dbReference>
<name>A0A0X8FKL7_9LACT</name>
<dbReference type="STRING" id="128944.AWM75_02675"/>
<dbReference type="Proteomes" id="UP000062260">
    <property type="component" value="Chromosome"/>
</dbReference>
<feature type="domain" description="Luciferase-like" evidence="2">
    <location>
        <begin position="7"/>
        <end position="249"/>
    </location>
</feature>
<dbReference type="GO" id="GO:0016705">
    <property type="term" value="F:oxidoreductase activity, acting on paired donors, with incorporation or reduction of molecular oxygen"/>
    <property type="evidence" value="ECO:0007669"/>
    <property type="project" value="InterPro"/>
</dbReference>
<accession>A0A0X8FKL7</accession>